<dbReference type="Proteomes" id="UP000886523">
    <property type="component" value="Unassembled WGS sequence"/>
</dbReference>
<evidence type="ECO:0000313" key="3">
    <source>
        <dbReference type="Proteomes" id="UP000886523"/>
    </source>
</evidence>
<feature type="region of interest" description="Disordered" evidence="1">
    <location>
        <begin position="59"/>
        <end position="81"/>
    </location>
</feature>
<proteinExistence type="predicted"/>
<dbReference type="EMBL" id="MU128979">
    <property type="protein sequence ID" value="KAF9512994.1"/>
    <property type="molecule type" value="Genomic_DNA"/>
</dbReference>
<sequence length="125" mass="14509">MRTQIRKGLVRQLQLLGILLDFDCKYFFMGPGDVMGNFDKPPIIIRVWRIRQGMRQIPNASEKPLIQGKTDGEHQEKPTSTALGLTEALKKVRLDLRRQTKPIRQYFDTGYETNTERKRKAFDSG</sequence>
<protein>
    <submittedName>
        <fullName evidence="2">Uncharacterized protein</fullName>
    </submittedName>
</protein>
<accession>A0A9P6DVT0</accession>
<organism evidence="2 3">
    <name type="scientific">Hydnum rufescens UP504</name>
    <dbReference type="NCBI Taxonomy" id="1448309"/>
    <lineage>
        <taxon>Eukaryota</taxon>
        <taxon>Fungi</taxon>
        <taxon>Dikarya</taxon>
        <taxon>Basidiomycota</taxon>
        <taxon>Agaricomycotina</taxon>
        <taxon>Agaricomycetes</taxon>
        <taxon>Cantharellales</taxon>
        <taxon>Hydnaceae</taxon>
        <taxon>Hydnum</taxon>
    </lineage>
</organism>
<name>A0A9P6DVT0_9AGAM</name>
<gene>
    <name evidence="2" type="ORF">BS47DRAFT_1362775</name>
</gene>
<reference evidence="2" key="1">
    <citation type="journal article" date="2020" name="Nat. Commun.">
        <title>Large-scale genome sequencing of mycorrhizal fungi provides insights into the early evolution of symbiotic traits.</title>
        <authorList>
            <person name="Miyauchi S."/>
            <person name="Kiss E."/>
            <person name="Kuo A."/>
            <person name="Drula E."/>
            <person name="Kohler A."/>
            <person name="Sanchez-Garcia M."/>
            <person name="Morin E."/>
            <person name="Andreopoulos B."/>
            <person name="Barry K.W."/>
            <person name="Bonito G."/>
            <person name="Buee M."/>
            <person name="Carver A."/>
            <person name="Chen C."/>
            <person name="Cichocki N."/>
            <person name="Clum A."/>
            <person name="Culley D."/>
            <person name="Crous P.W."/>
            <person name="Fauchery L."/>
            <person name="Girlanda M."/>
            <person name="Hayes R.D."/>
            <person name="Keri Z."/>
            <person name="LaButti K."/>
            <person name="Lipzen A."/>
            <person name="Lombard V."/>
            <person name="Magnuson J."/>
            <person name="Maillard F."/>
            <person name="Murat C."/>
            <person name="Nolan M."/>
            <person name="Ohm R.A."/>
            <person name="Pangilinan J."/>
            <person name="Pereira M.F."/>
            <person name="Perotto S."/>
            <person name="Peter M."/>
            <person name="Pfister S."/>
            <person name="Riley R."/>
            <person name="Sitrit Y."/>
            <person name="Stielow J.B."/>
            <person name="Szollosi G."/>
            <person name="Zifcakova L."/>
            <person name="Stursova M."/>
            <person name="Spatafora J.W."/>
            <person name="Tedersoo L."/>
            <person name="Vaario L.M."/>
            <person name="Yamada A."/>
            <person name="Yan M."/>
            <person name="Wang P."/>
            <person name="Xu J."/>
            <person name="Bruns T."/>
            <person name="Baldrian P."/>
            <person name="Vilgalys R."/>
            <person name="Dunand C."/>
            <person name="Henrissat B."/>
            <person name="Grigoriev I.V."/>
            <person name="Hibbett D."/>
            <person name="Nagy L.G."/>
            <person name="Martin F.M."/>
        </authorList>
    </citation>
    <scope>NUCLEOTIDE SEQUENCE</scope>
    <source>
        <strain evidence="2">UP504</strain>
    </source>
</reference>
<keyword evidence="3" id="KW-1185">Reference proteome</keyword>
<evidence type="ECO:0000313" key="2">
    <source>
        <dbReference type="EMBL" id="KAF9512994.1"/>
    </source>
</evidence>
<dbReference type="AlphaFoldDB" id="A0A9P6DVT0"/>
<comment type="caution">
    <text evidence="2">The sequence shown here is derived from an EMBL/GenBank/DDBJ whole genome shotgun (WGS) entry which is preliminary data.</text>
</comment>
<evidence type="ECO:0000256" key="1">
    <source>
        <dbReference type="SAM" id="MobiDB-lite"/>
    </source>
</evidence>